<comment type="catalytic activity">
    <reaction evidence="8">
        <text>tRNA(Met) + L-methionine + ATP = L-methionyl-tRNA(Met) + AMP + diphosphate</text>
        <dbReference type="Rhea" id="RHEA:13481"/>
        <dbReference type="Rhea" id="RHEA-COMP:9667"/>
        <dbReference type="Rhea" id="RHEA-COMP:9698"/>
        <dbReference type="ChEBI" id="CHEBI:30616"/>
        <dbReference type="ChEBI" id="CHEBI:33019"/>
        <dbReference type="ChEBI" id="CHEBI:57844"/>
        <dbReference type="ChEBI" id="CHEBI:78442"/>
        <dbReference type="ChEBI" id="CHEBI:78530"/>
        <dbReference type="ChEBI" id="CHEBI:456215"/>
        <dbReference type="EC" id="6.1.1.10"/>
    </reaction>
</comment>
<dbReference type="InterPro" id="IPR015413">
    <property type="entry name" value="Methionyl/Leucyl_tRNA_Synth"/>
</dbReference>
<dbReference type="RefSeq" id="WP_037667821.1">
    <property type="nucleotide sequence ID" value="NZ_JYJH01000007.1"/>
</dbReference>
<dbReference type="SUPFAM" id="SSF52374">
    <property type="entry name" value="Nucleotidylyl transferase"/>
    <property type="match status" value="1"/>
</dbReference>
<dbReference type="GO" id="GO:0004825">
    <property type="term" value="F:methionine-tRNA ligase activity"/>
    <property type="evidence" value="ECO:0007669"/>
    <property type="project" value="UniProtKB-EC"/>
</dbReference>
<accession>A0A0M2GVC4</accession>
<dbReference type="Gene3D" id="2.20.28.20">
    <property type="entry name" value="Methionyl-tRNA synthetase, Zn-domain"/>
    <property type="match status" value="1"/>
</dbReference>
<keyword evidence="7 9" id="KW-0030">Aminoacyl-tRNA synthetase</keyword>
<dbReference type="InterPro" id="IPR001412">
    <property type="entry name" value="aa-tRNA-synth_I_CS"/>
</dbReference>
<dbReference type="InterPro" id="IPR009080">
    <property type="entry name" value="tRNAsynth_Ia_anticodon-bd"/>
</dbReference>
<evidence type="ECO:0000313" key="12">
    <source>
        <dbReference type="Proteomes" id="UP000034786"/>
    </source>
</evidence>
<dbReference type="GO" id="GO:0005829">
    <property type="term" value="C:cytosol"/>
    <property type="evidence" value="ECO:0007669"/>
    <property type="project" value="TreeGrafter"/>
</dbReference>
<keyword evidence="3 9" id="KW-0436">Ligase</keyword>
<protein>
    <recommendedName>
        <fullName evidence="10">Methionyl/Leucyl tRNA synthetase domain-containing protein</fullName>
    </recommendedName>
</protein>
<evidence type="ECO:0000256" key="2">
    <source>
        <dbReference type="ARBA" id="ARBA00022490"/>
    </source>
</evidence>
<dbReference type="SUPFAM" id="SSF47323">
    <property type="entry name" value="Anticodon-binding domain of a subclass of class I aminoacyl-tRNA synthetases"/>
    <property type="match status" value="1"/>
</dbReference>
<proteinExistence type="inferred from homology"/>
<dbReference type="EMBL" id="JYJH01000007">
    <property type="protein sequence ID" value="KJK39425.1"/>
    <property type="molecule type" value="Genomic_DNA"/>
</dbReference>
<organism evidence="11 12">
    <name type="scientific">Streptomyces variegatus</name>
    <dbReference type="NCBI Taxonomy" id="284040"/>
    <lineage>
        <taxon>Bacteria</taxon>
        <taxon>Bacillati</taxon>
        <taxon>Actinomycetota</taxon>
        <taxon>Actinomycetes</taxon>
        <taxon>Kitasatosporales</taxon>
        <taxon>Streptomycetaceae</taxon>
        <taxon>Streptomyces</taxon>
    </lineage>
</organism>
<comment type="caution">
    <text evidence="11">The sequence shown here is derived from an EMBL/GenBank/DDBJ whole genome shotgun (WGS) entry which is preliminary data.</text>
</comment>
<keyword evidence="2" id="KW-0963">Cytoplasm</keyword>
<dbReference type="GO" id="GO:0006431">
    <property type="term" value="P:methionyl-tRNA aminoacylation"/>
    <property type="evidence" value="ECO:0007669"/>
    <property type="project" value="TreeGrafter"/>
</dbReference>
<keyword evidence="4 9" id="KW-0547">Nucleotide-binding</keyword>
<comment type="similarity">
    <text evidence="1">Belongs to the class-I aminoacyl-tRNA synthetase family. MetG type 1 subfamily.</text>
</comment>
<keyword evidence="5 9" id="KW-0067">ATP-binding</keyword>
<dbReference type="Proteomes" id="UP000034786">
    <property type="component" value="Unassembled WGS sequence"/>
</dbReference>
<evidence type="ECO:0000259" key="10">
    <source>
        <dbReference type="Pfam" id="PF09334"/>
    </source>
</evidence>
<evidence type="ECO:0000256" key="1">
    <source>
        <dbReference type="ARBA" id="ARBA00008258"/>
    </source>
</evidence>
<keyword evidence="12" id="KW-1185">Reference proteome</keyword>
<evidence type="ECO:0000256" key="7">
    <source>
        <dbReference type="ARBA" id="ARBA00023146"/>
    </source>
</evidence>
<dbReference type="GO" id="GO:0005524">
    <property type="term" value="F:ATP binding"/>
    <property type="evidence" value="ECO:0007669"/>
    <property type="project" value="UniProtKB-KW"/>
</dbReference>
<dbReference type="InterPro" id="IPR029038">
    <property type="entry name" value="MetRS_Zn"/>
</dbReference>
<dbReference type="Gene3D" id="3.40.50.620">
    <property type="entry name" value="HUPs"/>
    <property type="match status" value="1"/>
</dbReference>
<evidence type="ECO:0000256" key="5">
    <source>
        <dbReference type="ARBA" id="ARBA00022840"/>
    </source>
</evidence>
<dbReference type="PROSITE" id="PS00178">
    <property type="entry name" value="AA_TRNA_LIGASE_I"/>
    <property type="match status" value="1"/>
</dbReference>
<evidence type="ECO:0000313" key="11">
    <source>
        <dbReference type="EMBL" id="KJK39425.1"/>
    </source>
</evidence>
<dbReference type="InterPro" id="IPR023458">
    <property type="entry name" value="Met-tRNA_ligase_1"/>
</dbReference>
<dbReference type="InterPro" id="IPR014729">
    <property type="entry name" value="Rossmann-like_a/b/a_fold"/>
</dbReference>
<feature type="domain" description="Methionyl/Leucyl tRNA synthetase" evidence="10">
    <location>
        <begin position="23"/>
        <end position="253"/>
    </location>
</feature>
<evidence type="ECO:0000256" key="3">
    <source>
        <dbReference type="ARBA" id="ARBA00022598"/>
    </source>
</evidence>
<gene>
    <name evidence="11" type="ORF">UK15_13280</name>
</gene>
<dbReference type="AlphaFoldDB" id="A0A0M2GVC4"/>
<evidence type="ECO:0000256" key="6">
    <source>
        <dbReference type="ARBA" id="ARBA00022917"/>
    </source>
</evidence>
<name>A0A0M2GVC4_9ACTN</name>
<evidence type="ECO:0000256" key="9">
    <source>
        <dbReference type="RuleBase" id="RU363039"/>
    </source>
</evidence>
<evidence type="ECO:0000256" key="4">
    <source>
        <dbReference type="ARBA" id="ARBA00022741"/>
    </source>
</evidence>
<evidence type="ECO:0000256" key="8">
    <source>
        <dbReference type="ARBA" id="ARBA00047364"/>
    </source>
</evidence>
<dbReference type="PANTHER" id="PTHR45765">
    <property type="entry name" value="METHIONINE--TRNA LIGASE"/>
    <property type="match status" value="1"/>
</dbReference>
<reference evidence="12" key="1">
    <citation type="submission" date="2015-02" db="EMBL/GenBank/DDBJ databases">
        <authorList>
            <person name="Ju K.-S."/>
            <person name="Doroghazi J.R."/>
            <person name="Metcalf W."/>
        </authorList>
    </citation>
    <scope>NUCLEOTIDE SEQUENCE [LARGE SCALE GENOMIC DNA]</scope>
    <source>
        <strain evidence="12">NRRL B-16380</strain>
    </source>
</reference>
<keyword evidence="6 9" id="KW-0648">Protein biosynthesis</keyword>
<dbReference type="PATRIC" id="fig|284040.3.peg.7350"/>
<feature type="domain" description="Methionyl/Leucyl tRNA synthetase" evidence="10">
    <location>
        <begin position="318"/>
        <end position="402"/>
    </location>
</feature>
<dbReference type="STRING" id="284040.UK15_13280"/>
<dbReference type="Pfam" id="PF09334">
    <property type="entry name" value="tRNA-synt_1g"/>
    <property type="match status" value="2"/>
</dbReference>
<sequence length="543" mass="58343">MSLLTGDTHTPRHYLLVPPEATPNGPLHLGHVGGPFLWSDMIARHLRVRGDLPLVITGSDVYESYVALKAHAEDSTPGEVAARYGQRIQDDLAALRIGVDAFIVPDQQPWREQFEQEVAASMERLTARGAVVTRTECVPYCAASDRWVVGGWLQGRCPECGAGIASYFCEECSAHFLPESVVEPRPLLDEGPLTWREISSLFLRLPDRDLLDTTLVDLGVADRYRATVARFLERDGLTVRLSAPQTWGLPLPAPEPDVPRALFPYAGIFMFARLAGAVHGRLSGTGVNAFDPDSGVTTITTLGVDNVIPTLVSIVGTSLLHGDMKPYDRCLINNFYRLAGRKFSTSARHAIWAADIAASPAIGVDTVRYYLAGADLESGAASFETADFLRTANATLADGLGKQIDAAWSRLPGGTPQAPAPAVADLLESLLAEQSAALDGTRVSTRRAVAALDRWCADDAVAHAAEDGAYWWLKGLSLLAFPVMPDLAELVWQRLGGAGEPRAAAFLARTPAHRDRPAPGFGRVSAADLDACLPDTLRPGADA</sequence>
<dbReference type="PANTHER" id="PTHR45765:SF1">
    <property type="entry name" value="METHIONINE--TRNA LIGASE, CYTOPLASMIC"/>
    <property type="match status" value="1"/>
</dbReference>